<evidence type="ECO:0000259" key="1">
    <source>
        <dbReference type="Pfam" id="PF01850"/>
    </source>
</evidence>
<dbReference type="HOGENOM" id="CLU_134210_2_0_10"/>
<accession>I0K663</accession>
<proteinExistence type="predicted"/>
<dbReference type="Gene3D" id="3.40.50.1010">
    <property type="entry name" value="5'-nuclease"/>
    <property type="match status" value="1"/>
</dbReference>
<dbReference type="EMBL" id="HE796683">
    <property type="protein sequence ID" value="CCG99616.1"/>
    <property type="molecule type" value="Genomic_DNA"/>
</dbReference>
<evidence type="ECO:0000313" key="2">
    <source>
        <dbReference type="EMBL" id="CCG99616.1"/>
    </source>
</evidence>
<dbReference type="PANTHER" id="PTHR39677:SF4">
    <property type="entry name" value="RIBONUCLEASE VAPC6"/>
    <property type="match status" value="1"/>
</dbReference>
<dbReference type="InterPro" id="IPR029060">
    <property type="entry name" value="PIN-like_dom_sf"/>
</dbReference>
<feature type="domain" description="PIN" evidence="1">
    <location>
        <begin position="52"/>
        <end position="105"/>
    </location>
</feature>
<dbReference type="KEGG" id="fae:FAES_1606"/>
<evidence type="ECO:0000313" key="3">
    <source>
        <dbReference type="Proteomes" id="UP000011058"/>
    </source>
</evidence>
<name>I0K663_9BACT</name>
<dbReference type="eggNOG" id="COG1848">
    <property type="taxonomic scope" value="Bacteria"/>
</dbReference>
<dbReference type="SUPFAM" id="SSF88723">
    <property type="entry name" value="PIN domain-like"/>
    <property type="match status" value="1"/>
</dbReference>
<reference evidence="2 3" key="1">
    <citation type="journal article" date="2012" name="J. Bacteriol.">
        <title>Genome Sequence of Fibrella aestuarina BUZ 2T, a Filamentous Marine Bacterium.</title>
        <authorList>
            <person name="Filippini M."/>
            <person name="Qi W."/>
            <person name="Blom J."/>
            <person name="Goesmann A."/>
            <person name="Smits T.H."/>
            <person name="Bagheri H.C."/>
        </authorList>
    </citation>
    <scope>NUCLEOTIDE SEQUENCE [LARGE SCALE GENOMIC DNA]</scope>
    <source>
        <strain evidence="3">BUZ 2T</strain>
    </source>
</reference>
<sequence>MDNQTIEMCVSETVLSEFAFYWIAIAGEKAPATLKRDGTIGSILTTYSPRPILDQLTFLASSPTIVPLYLRYMQQYNLLPNDALILATCKLHRISRLASYDADFGTACAGEGIQLIQQIADLTA</sequence>
<dbReference type="PATRIC" id="fig|1166018.3.peg.3343"/>
<keyword evidence="3" id="KW-1185">Reference proteome</keyword>
<dbReference type="Proteomes" id="UP000011058">
    <property type="component" value="Chromosome"/>
</dbReference>
<dbReference type="Pfam" id="PF01850">
    <property type="entry name" value="PIN"/>
    <property type="match status" value="1"/>
</dbReference>
<protein>
    <submittedName>
        <fullName evidence="2">Putative PIN domain protein</fullName>
    </submittedName>
</protein>
<dbReference type="AlphaFoldDB" id="I0K663"/>
<dbReference type="RefSeq" id="WP_015330715.1">
    <property type="nucleotide sequence ID" value="NC_020054.1"/>
</dbReference>
<dbReference type="PANTHER" id="PTHR39677">
    <property type="entry name" value="RIBONUCLEASE VAPC6"/>
    <property type="match status" value="1"/>
</dbReference>
<dbReference type="OrthoDB" id="955711at2"/>
<gene>
    <name evidence="2" type="ORF">FAES_1606</name>
</gene>
<dbReference type="STRING" id="1166018.FAES_1606"/>
<organism evidence="2 3">
    <name type="scientific">Fibrella aestuarina BUZ 2</name>
    <dbReference type="NCBI Taxonomy" id="1166018"/>
    <lineage>
        <taxon>Bacteria</taxon>
        <taxon>Pseudomonadati</taxon>
        <taxon>Bacteroidota</taxon>
        <taxon>Cytophagia</taxon>
        <taxon>Cytophagales</taxon>
        <taxon>Spirosomataceae</taxon>
        <taxon>Fibrella</taxon>
    </lineage>
</organism>
<dbReference type="InterPro" id="IPR002716">
    <property type="entry name" value="PIN_dom"/>
</dbReference>